<keyword evidence="5" id="KW-0808">Transferase</keyword>
<dbReference type="GO" id="GO:0008654">
    <property type="term" value="P:phospholipid biosynthetic process"/>
    <property type="evidence" value="ECO:0007669"/>
    <property type="project" value="UniProtKB-KW"/>
</dbReference>
<feature type="transmembrane region" description="Helical" evidence="19">
    <location>
        <begin position="30"/>
        <end position="48"/>
    </location>
</feature>
<keyword evidence="13" id="KW-0594">Phospholipid biosynthesis</keyword>
<keyword evidence="4" id="KW-0444">Lipid biosynthesis</keyword>
<evidence type="ECO:0000256" key="9">
    <source>
        <dbReference type="ARBA" id="ARBA00022840"/>
    </source>
</evidence>
<keyword evidence="10 19" id="KW-1133">Transmembrane helix</keyword>
<evidence type="ECO:0008006" key="22">
    <source>
        <dbReference type="Google" id="ProtNLM"/>
    </source>
</evidence>
<feature type="binding site" evidence="17">
    <location>
        <position position="73"/>
    </location>
    <ligand>
        <name>ATP</name>
        <dbReference type="ChEBI" id="CHEBI:30616"/>
    </ligand>
</feature>
<evidence type="ECO:0000256" key="17">
    <source>
        <dbReference type="PIRSR" id="PIRSR600829-3"/>
    </source>
</evidence>
<evidence type="ECO:0000256" key="1">
    <source>
        <dbReference type="ARBA" id="ARBA00004651"/>
    </source>
</evidence>
<feature type="transmembrane region" description="Helical" evidence="19">
    <location>
        <begin position="93"/>
        <end position="117"/>
    </location>
</feature>
<keyword evidence="11" id="KW-0443">Lipid metabolism</keyword>
<evidence type="ECO:0000256" key="4">
    <source>
        <dbReference type="ARBA" id="ARBA00022516"/>
    </source>
</evidence>
<dbReference type="CDD" id="cd14265">
    <property type="entry name" value="UDPK_IM_like"/>
    <property type="match status" value="1"/>
</dbReference>
<evidence type="ECO:0000313" key="20">
    <source>
        <dbReference type="EMBL" id="OGF26248.1"/>
    </source>
</evidence>
<reference evidence="20 21" key="1">
    <citation type="journal article" date="2016" name="Nat. Commun.">
        <title>Thousands of microbial genomes shed light on interconnected biogeochemical processes in an aquifer system.</title>
        <authorList>
            <person name="Anantharaman K."/>
            <person name="Brown C.T."/>
            <person name="Hug L.A."/>
            <person name="Sharon I."/>
            <person name="Castelle C.J."/>
            <person name="Probst A.J."/>
            <person name="Thomas B.C."/>
            <person name="Singh A."/>
            <person name="Wilkins M.J."/>
            <person name="Karaoz U."/>
            <person name="Brodie E.L."/>
            <person name="Williams K.H."/>
            <person name="Hubbard S.S."/>
            <person name="Banfield J.F."/>
        </authorList>
    </citation>
    <scope>NUCLEOTIDE SEQUENCE [LARGE SCALE GENOMIC DNA]</scope>
</reference>
<feature type="transmembrane region" description="Helical" evidence="19">
    <location>
        <begin position="54"/>
        <end position="72"/>
    </location>
</feature>
<dbReference type="GO" id="GO:0016301">
    <property type="term" value="F:kinase activity"/>
    <property type="evidence" value="ECO:0007669"/>
    <property type="project" value="UniProtKB-KW"/>
</dbReference>
<evidence type="ECO:0000256" key="7">
    <source>
        <dbReference type="ARBA" id="ARBA00022741"/>
    </source>
</evidence>
<organism evidence="20 21">
    <name type="scientific">Candidatus Falkowbacteria bacterium RIFOXYA2_FULL_47_19</name>
    <dbReference type="NCBI Taxonomy" id="1797994"/>
    <lineage>
        <taxon>Bacteria</taxon>
        <taxon>Candidatus Falkowiibacteriota</taxon>
    </lineage>
</organism>
<keyword evidence="14" id="KW-1208">Phospholipid metabolism</keyword>
<feature type="binding site" evidence="17">
    <location>
        <begin position="91"/>
        <end position="92"/>
    </location>
    <ligand>
        <name>ATP</name>
        <dbReference type="ChEBI" id="CHEBI:30616"/>
    </ligand>
</feature>
<accession>A0A1F5SHP9</accession>
<dbReference type="PANTHER" id="PTHR34299">
    <property type="entry name" value="DIACYLGLYCEROL KINASE"/>
    <property type="match status" value="1"/>
</dbReference>
<feature type="binding site" evidence="17">
    <location>
        <position position="13"/>
    </location>
    <ligand>
        <name>ATP</name>
        <dbReference type="ChEBI" id="CHEBI:30616"/>
    </ligand>
</feature>
<dbReference type="Proteomes" id="UP000178367">
    <property type="component" value="Unassembled WGS sequence"/>
</dbReference>
<feature type="binding site" evidence="18">
    <location>
        <position position="25"/>
    </location>
    <ligand>
        <name>a divalent metal cation</name>
        <dbReference type="ChEBI" id="CHEBI:60240"/>
    </ligand>
</feature>
<name>A0A1F5SHP9_9BACT</name>
<keyword evidence="9 17" id="KW-0067">ATP-binding</keyword>
<feature type="binding site" evidence="18">
    <location>
        <position position="73"/>
    </location>
    <ligand>
        <name>a divalent metal cation</name>
        <dbReference type="ChEBI" id="CHEBI:60240"/>
    </ligand>
</feature>
<dbReference type="GO" id="GO:0005886">
    <property type="term" value="C:plasma membrane"/>
    <property type="evidence" value="ECO:0007669"/>
    <property type="project" value="UniProtKB-SubCell"/>
</dbReference>
<keyword evidence="18" id="KW-0479">Metal-binding</keyword>
<keyword evidence="8" id="KW-0418">Kinase</keyword>
<evidence type="ECO:0000256" key="15">
    <source>
        <dbReference type="PIRSR" id="PIRSR600829-1"/>
    </source>
</evidence>
<evidence type="ECO:0000256" key="5">
    <source>
        <dbReference type="ARBA" id="ARBA00022679"/>
    </source>
</evidence>
<comment type="cofactor">
    <cofactor evidence="18">
        <name>Mg(2+)</name>
        <dbReference type="ChEBI" id="CHEBI:18420"/>
    </cofactor>
    <text evidence="18">Mn(2+), Zn(2+), Cd(2+) and Co(2+) support activity to lesser extents.</text>
</comment>
<keyword evidence="3" id="KW-1003">Cell membrane</keyword>
<dbReference type="GO" id="GO:0005524">
    <property type="term" value="F:ATP binding"/>
    <property type="evidence" value="ECO:0007669"/>
    <property type="project" value="UniProtKB-KW"/>
</dbReference>
<dbReference type="PANTHER" id="PTHR34299:SF1">
    <property type="entry name" value="DIACYLGLYCEROL KINASE"/>
    <property type="match status" value="1"/>
</dbReference>
<feature type="binding site" evidence="17">
    <location>
        <position position="6"/>
    </location>
    <ligand>
        <name>ATP</name>
        <dbReference type="ChEBI" id="CHEBI:30616"/>
    </ligand>
</feature>
<dbReference type="Gene3D" id="1.10.287.3610">
    <property type="match status" value="1"/>
</dbReference>
<dbReference type="GO" id="GO:0046872">
    <property type="term" value="F:metal ion binding"/>
    <property type="evidence" value="ECO:0007669"/>
    <property type="project" value="UniProtKB-KW"/>
</dbReference>
<gene>
    <name evidence="20" type="ORF">A2227_03105</name>
</gene>
<comment type="subcellular location">
    <subcellularLocation>
        <location evidence="1">Cell membrane</location>
        <topology evidence="1">Multi-pass membrane protein</topology>
    </subcellularLocation>
</comment>
<keyword evidence="18" id="KW-0460">Magnesium</keyword>
<feature type="binding site" evidence="17">
    <location>
        <position position="25"/>
    </location>
    <ligand>
        <name>ATP</name>
        <dbReference type="ChEBI" id="CHEBI:30616"/>
    </ligand>
</feature>
<evidence type="ECO:0000256" key="13">
    <source>
        <dbReference type="ARBA" id="ARBA00023209"/>
    </source>
</evidence>
<dbReference type="EMBL" id="MFGB01000016">
    <property type="protein sequence ID" value="OGF26248.1"/>
    <property type="molecule type" value="Genomic_DNA"/>
</dbReference>
<evidence type="ECO:0000313" key="21">
    <source>
        <dbReference type="Proteomes" id="UP000178367"/>
    </source>
</evidence>
<evidence type="ECO:0000256" key="2">
    <source>
        <dbReference type="ARBA" id="ARBA00005967"/>
    </source>
</evidence>
<protein>
    <recommendedName>
        <fullName evidence="22">Diacylglycerol kinase</fullName>
    </recommendedName>
</protein>
<evidence type="ECO:0000256" key="18">
    <source>
        <dbReference type="PIRSR" id="PIRSR600829-4"/>
    </source>
</evidence>
<feature type="binding site" evidence="16">
    <location>
        <position position="66"/>
    </location>
    <ligand>
        <name>substrate</name>
    </ligand>
</feature>
<evidence type="ECO:0000256" key="6">
    <source>
        <dbReference type="ARBA" id="ARBA00022692"/>
    </source>
</evidence>
<feature type="active site" description="Proton acceptor" evidence="15">
    <location>
        <position position="66"/>
    </location>
</feature>
<dbReference type="STRING" id="1797994.A2227_03105"/>
<evidence type="ECO:0000256" key="11">
    <source>
        <dbReference type="ARBA" id="ARBA00023098"/>
    </source>
</evidence>
<evidence type="ECO:0000256" key="10">
    <source>
        <dbReference type="ARBA" id="ARBA00022989"/>
    </source>
</evidence>
<evidence type="ECO:0000256" key="19">
    <source>
        <dbReference type="SAM" id="Phobius"/>
    </source>
</evidence>
<keyword evidence="7 17" id="KW-0547">Nucleotide-binding</keyword>
<evidence type="ECO:0000256" key="14">
    <source>
        <dbReference type="ARBA" id="ARBA00023264"/>
    </source>
</evidence>
<proteinExistence type="inferred from homology"/>
<dbReference type="InterPro" id="IPR033717">
    <property type="entry name" value="UDPK"/>
</dbReference>
<evidence type="ECO:0000256" key="12">
    <source>
        <dbReference type="ARBA" id="ARBA00023136"/>
    </source>
</evidence>
<keyword evidence="6 19" id="KW-0812">Transmembrane</keyword>
<feature type="binding site" evidence="16">
    <location>
        <position position="6"/>
    </location>
    <ligand>
        <name>substrate</name>
    </ligand>
</feature>
<dbReference type="Pfam" id="PF01219">
    <property type="entry name" value="DAGK_prokar"/>
    <property type="match status" value="1"/>
</dbReference>
<dbReference type="AlphaFoldDB" id="A0A1F5SHP9"/>
<evidence type="ECO:0000256" key="8">
    <source>
        <dbReference type="ARBA" id="ARBA00022777"/>
    </source>
</evidence>
<sequence>MINIKRLAKSFKYAFQGLVKTFKEEQNLKLQTGIAILAVILAVFFRISRLEWCFLVFTIGLVILMEIANSAVERITDVLKPRINSYVKEIKDIMAAAVMLSSMVAIIIGLIIFFPYIRPFFI</sequence>
<comment type="similarity">
    <text evidence="2">Belongs to the bacterial diacylglycerol kinase family.</text>
</comment>
<evidence type="ECO:0000256" key="16">
    <source>
        <dbReference type="PIRSR" id="PIRSR600829-2"/>
    </source>
</evidence>
<keyword evidence="12 19" id="KW-0472">Membrane</keyword>
<comment type="caution">
    <text evidence="20">The sequence shown here is derived from an EMBL/GenBank/DDBJ whole genome shotgun (WGS) entry which is preliminary data.</text>
</comment>
<dbReference type="InterPro" id="IPR036945">
    <property type="entry name" value="DAGK_sf"/>
</dbReference>
<evidence type="ECO:0000256" key="3">
    <source>
        <dbReference type="ARBA" id="ARBA00022475"/>
    </source>
</evidence>
<dbReference type="InterPro" id="IPR000829">
    <property type="entry name" value="DAGK"/>
</dbReference>